<name>A0A2P4UE48_9ACTN</name>
<evidence type="ECO:0000259" key="2">
    <source>
        <dbReference type="Pfam" id="PF08044"/>
    </source>
</evidence>
<evidence type="ECO:0000256" key="1">
    <source>
        <dbReference type="SAM" id="MobiDB-lite"/>
    </source>
</evidence>
<dbReference type="Proteomes" id="UP000242367">
    <property type="component" value="Unassembled WGS sequence"/>
</dbReference>
<sequence>MTNIPQREPDVRASDADRERFAHVLRQAAGDGRLTLAETEERLGWVFASRTLGQLEQLVADLTADVYAGSTAAASGLPSWSSAYAVMSGCKRRGPWSAPKRFTAFSFWGSSSIDLREAVFPAGETKITAFAFMGGVEIIVPPDLNVQVEGVGMMGGFGQGASGPGAAGSPLVIVSGLAMWGSVSVKRRERRADRQARRAERRSRRSRR</sequence>
<dbReference type="RefSeq" id="WP_103564973.1">
    <property type="nucleotide sequence ID" value="NZ_MTBP01000003.1"/>
</dbReference>
<proteinExistence type="predicted"/>
<dbReference type="InterPro" id="IPR012551">
    <property type="entry name" value="DUF1707_SHOCT-like"/>
</dbReference>
<reference evidence="4 5" key="1">
    <citation type="journal article" date="2017" name="Chemistry">
        <title>Isolation, Biosynthesis and Chemical Modifications of Rubterolones A-F: Rare Tropolone Alkaloids from Actinomadura sp. 5-2.</title>
        <authorList>
            <person name="Guo H."/>
            <person name="Benndorf R."/>
            <person name="Leichnitz D."/>
            <person name="Klassen J.L."/>
            <person name="Vollmers J."/>
            <person name="Gorls H."/>
            <person name="Steinacker M."/>
            <person name="Weigel C."/>
            <person name="Dahse H.M."/>
            <person name="Kaster A.K."/>
            <person name="de Beer Z.W."/>
            <person name="Poulsen M."/>
            <person name="Beemelmanns C."/>
        </authorList>
    </citation>
    <scope>NUCLEOTIDE SEQUENCE [LARGE SCALE GENOMIC DNA]</scope>
    <source>
        <strain evidence="4 5">5-2</strain>
    </source>
</reference>
<evidence type="ECO:0000313" key="4">
    <source>
        <dbReference type="EMBL" id="POM23337.1"/>
    </source>
</evidence>
<comment type="caution">
    <text evidence="4">The sequence shown here is derived from an EMBL/GenBank/DDBJ whole genome shotgun (WGS) entry which is preliminary data.</text>
</comment>
<evidence type="ECO:0000313" key="5">
    <source>
        <dbReference type="Proteomes" id="UP000242367"/>
    </source>
</evidence>
<dbReference type="PANTHER" id="PTHR40763">
    <property type="entry name" value="MEMBRANE PROTEIN-RELATED"/>
    <property type="match status" value="1"/>
</dbReference>
<gene>
    <name evidence="4" type="ORF">BTM25_44900</name>
</gene>
<feature type="domain" description="Cell wall-active antibiotics response LiaF-like C-terminal" evidence="3">
    <location>
        <begin position="102"/>
        <end position="155"/>
    </location>
</feature>
<dbReference type="InterPro" id="IPR024425">
    <property type="entry name" value="LiaF-like_C"/>
</dbReference>
<dbReference type="Pfam" id="PF09922">
    <property type="entry name" value="LiaF-like_C"/>
    <property type="match status" value="1"/>
</dbReference>
<dbReference type="AlphaFoldDB" id="A0A2P4UE48"/>
<keyword evidence="5" id="KW-1185">Reference proteome</keyword>
<feature type="domain" description="DUF1707" evidence="2">
    <location>
        <begin position="11"/>
        <end position="62"/>
    </location>
</feature>
<accession>A0A2P4UE48</accession>
<dbReference type="EMBL" id="MTBP01000003">
    <property type="protein sequence ID" value="POM23337.1"/>
    <property type="molecule type" value="Genomic_DNA"/>
</dbReference>
<protein>
    <submittedName>
        <fullName evidence="4">Uncharacterized protein</fullName>
    </submittedName>
</protein>
<feature type="region of interest" description="Disordered" evidence="1">
    <location>
        <begin position="185"/>
        <end position="208"/>
    </location>
</feature>
<dbReference type="Pfam" id="PF08044">
    <property type="entry name" value="DUF1707"/>
    <property type="match status" value="1"/>
</dbReference>
<evidence type="ECO:0000259" key="3">
    <source>
        <dbReference type="Pfam" id="PF09922"/>
    </source>
</evidence>
<feature type="compositionally biased region" description="Basic residues" evidence="1">
    <location>
        <begin position="199"/>
        <end position="208"/>
    </location>
</feature>
<organism evidence="4 5">
    <name type="scientific">Actinomadura rubteroloni</name>
    <dbReference type="NCBI Taxonomy" id="1926885"/>
    <lineage>
        <taxon>Bacteria</taxon>
        <taxon>Bacillati</taxon>
        <taxon>Actinomycetota</taxon>
        <taxon>Actinomycetes</taxon>
        <taxon>Streptosporangiales</taxon>
        <taxon>Thermomonosporaceae</taxon>
        <taxon>Actinomadura</taxon>
    </lineage>
</organism>
<dbReference type="PANTHER" id="PTHR40763:SF4">
    <property type="entry name" value="DUF1707 DOMAIN-CONTAINING PROTEIN"/>
    <property type="match status" value="1"/>
</dbReference>